<evidence type="ECO:0000259" key="1">
    <source>
        <dbReference type="PROSITE" id="PS50990"/>
    </source>
</evidence>
<gene>
    <name evidence="2" type="ORF">ERS852406_00076</name>
</gene>
<protein>
    <recommendedName>
        <fullName evidence="1">Peptidase C39 domain-containing protein</fullName>
    </recommendedName>
</protein>
<evidence type="ECO:0000313" key="3">
    <source>
        <dbReference type="Proteomes" id="UP000095706"/>
    </source>
</evidence>
<reference evidence="2 3" key="1">
    <citation type="submission" date="2015-09" db="EMBL/GenBank/DDBJ databases">
        <authorList>
            <consortium name="Pathogen Informatics"/>
        </authorList>
    </citation>
    <scope>NUCLEOTIDE SEQUENCE [LARGE SCALE GENOMIC DNA]</scope>
    <source>
        <strain evidence="2 3">2789STDY5608849</strain>
    </source>
</reference>
<dbReference type="RefSeq" id="WP_055225735.1">
    <property type="nucleotide sequence ID" value="NZ_CYYV01000001.1"/>
</dbReference>
<dbReference type="EMBL" id="CYYV01000001">
    <property type="protein sequence ID" value="CUN36642.1"/>
    <property type="molecule type" value="Genomic_DNA"/>
</dbReference>
<organism evidence="2 3">
    <name type="scientific">Fusicatenibacter saccharivorans</name>
    <dbReference type="NCBI Taxonomy" id="1150298"/>
    <lineage>
        <taxon>Bacteria</taxon>
        <taxon>Bacillati</taxon>
        <taxon>Bacillota</taxon>
        <taxon>Clostridia</taxon>
        <taxon>Lachnospirales</taxon>
        <taxon>Lachnospiraceae</taxon>
        <taxon>Fusicatenibacter</taxon>
    </lineage>
</organism>
<dbReference type="InterPro" id="IPR039564">
    <property type="entry name" value="Peptidase_C39-like"/>
</dbReference>
<sequence length="279" mass="32168">MIRENNTLEWQETAEQKRMTQRRIIQRRERARRRKRKVWRIRGLLLLFGCLLLLGGVRRFRQNPIQRYAKANGISMDQYPEELLSLYERNNETETFVEEYPLKKEEEPEIDLSDLSSASEVPLLLQWDQRWGYHRYAGEVMGLSGCGPTALSMVAIFMTGDITKNPRWVADFASQNGYAVDGSGTAWSLMLEGARQIGLSSKEIPVERERVENNLQAGNPIIALMGPGEFTSNGHFIVLTGLQNGRLKINDPNSRKNSEKTWDIDQVLEQTKAVWVYYK</sequence>
<dbReference type="InterPro" id="IPR005074">
    <property type="entry name" value="Peptidase_C39"/>
</dbReference>
<dbReference type="GO" id="GO:0005524">
    <property type="term" value="F:ATP binding"/>
    <property type="evidence" value="ECO:0007669"/>
    <property type="project" value="InterPro"/>
</dbReference>
<feature type="domain" description="Peptidase C39" evidence="1">
    <location>
        <begin position="139"/>
        <end position="278"/>
    </location>
</feature>
<dbReference type="GO" id="GO:0008233">
    <property type="term" value="F:peptidase activity"/>
    <property type="evidence" value="ECO:0007669"/>
    <property type="project" value="InterPro"/>
</dbReference>
<accession>A0A173WB07</accession>
<dbReference type="Proteomes" id="UP000095706">
    <property type="component" value="Unassembled WGS sequence"/>
</dbReference>
<evidence type="ECO:0000313" key="2">
    <source>
        <dbReference type="EMBL" id="CUN36642.1"/>
    </source>
</evidence>
<dbReference type="GO" id="GO:0016020">
    <property type="term" value="C:membrane"/>
    <property type="evidence" value="ECO:0007669"/>
    <property type="project" value="InterPro"/>
</dbReference>
<dbReference type="Gene3D" id="3.90.70.10">
    <property type="entry name" value="Cysteine proteinases"/>
    <property type="match status" value="1"/>
</dbReference>
<name>A0A173WB07_9FIRM</name>
<dbReference type="PROSITE" id="PS50990">
    <property type="entry name" value="PEPTIDASE_C39"/>
    <property type="match status" value="1"/>
</dbReference>
<dbReference type="Pfam" id="PF13529">
    <property type="entry name" value="Peptidase_C39_2"/>
    <property type="match status" value="1"/>
</dbReference>
<dbReference type="GO" id="GO:0006508">
    <property type="term" value="P:proteolysis"/>
    <property type="evidence" value="ECO:0007669"/>
    <property type="project" value="InterPro"/>
</dbReference>
<dbReference type="AlphaFoldDB" id="A0A173WB07"/>
<proteinExistence type="predicted"/>